<sequence>MSAVVIQNSRQGQPPPPAPRREDGGLYLYSMFFDGFESIAFADKPEELLAVLILGYDEMDDAGRLEHRIRLAIRAQVVVQAYINADLDAEDAEPLTEEERAILHGPRHEQPRVDSWDPQVPLVLVETGYAPYTDIDQPIPGIADVQDPPNLIWLRPIDEYGFLESLHQAGFIALHEAVTT</sequence>
<dbReference type="RefSeq" id="WP_106281517.1">
    <property type="nucleotide sequence ID" value="NZ_PVTG01000021.1"/>
</dbReference>
<feature type="compositionally biased region" description="Polar residues" evidence="1">
    <location>
        <begin position="1"/>
        <end position="12"/>
    </location>
</feature>
<accession>A0A2T0T109</accession>
<proteinExistence type="predicted"/>
<organism evidence="2 3">
    <name type="scientific">Geodermatophilus tzadiensis</name>
    <dbReference type="NCBI Taxonomy" id="1137988"/>
    <lineage>
        <taxon>Bacteria</taxon>
        <taxon>Bacillati</taxon>
        <taxon>Actinomycetota</taxon>
        <taxon>Actinomycetes</taxon>
        <taxon>Geodermatophilales</taxon>
        <taxon>Geodermatophilaceae</taxon>
        <taxon>Geodermatophilus</taxon>
    </lineage>
</organism>
<gene>
    <name evidence="2" type="ORF">LY71_12111</name>
</gene>
<evidence type="ECO:0000313" key="3">
    <source>
        <dbReference type="Proteomes" id="UP000239210"/>
    </source>
</evidence>
<dbReference type="AlphaFoldDB" id="A0A2T0T109"/>
<dbReference type="OrthoDB" id="5122386at2"/>
<evidence type="ECO:0000256" key="1">
    <source>
        <dbReference type="SAM" id="MobiDB-lite"/>
    </source>
</evidence>
<dbReference type="EMBL" id="PVTG01000021">
    <property type="protein sequence ID" value="PRY39342.1"/>
    <property type="molecule type" value="Genomic_DNA"/>
</dbReference>
<reference evidence="2 3" key="1">
    <citation type="submission" date="2018-03" db="EMBL/GenBank/DDBJ databases">
        <title>Genomic Encyclopedia of Archaeal and Bacterial Type Strains, Phase II (KMG-II): from individual species to whole genera.</title>
        <authorList>
            <person name="Goeker M."/>
        </authorList>
    </citation>
    <scope>NUCLEOTIDE SEQUENCE [LARGE SCALE GENOMIC DNA]</scope>
    <source>
        <strain evidence="2 3">DSM 45416</strain>
    </source>
</reference>
<name>A0A2T0T109_9ACTN</name>
<protein>
    <submittedName>
        <fullName evidence="2">Uncharacterized protein</fullName>
    </submittedName>
</protein>
<comment type="caution">
    <text evidence="2">The sequence shown here is derived from an EMBL/GenBank/DDBJ whole genome shotgun (WGS) entry which is preliminary data.</text>
</comment>
<evidence type="ECO:0000313" key="2">
    <source>
        <dbReference type="EMBL" id="PRY39342.1"/>
    </source>
</evidence>
<keyword evidence="3" id="KW-1185">Reference proteome</keyword>
<dbReference type="Proteomes" id="UP000239210">
    <property type="component" value="Unassembled WGS sequence"/>
</dbReference>
<feature type="region of interest" description="Disordered" evidence="1">
    <location>
        <begin position="1"/>
        <end position="21"/>
    </location>
</feature>